<proteinExistence type="predicted"/>
<name>A0A183LZS0_9TREM</name>
<dbReference type="STRING" id="48269.A0A183LZS0"/>
<sequence length="147" mass="17170">MKTSTCGRKRGIQWSARTQLDDIDFIDDLVLLSRTQQQMQEKTTSVSAASAADDPGFVESECKRRKPHPKFKEYLECEKSILKLGKKHKKKFVTYVLACGVFYGCGEYLFRHLFKIVIRLYSNIHEYLYENVKPIKAIWVNNQNEIE</sequence>
<dbReference type="Proteomes" id="UP000277204">
    <property type="component" value="Unassembled WGS sequence"/>
</dbReference>
<reference evidence="1 2" key="1">
    <citation type="submission" date="2018-11" db="EMBL/GenBank/DDBJ databases">
        <authorList>
            <consortium name="Pathogen Informatics"/>
        </authorList>
    </citation>
    <scope>NUCLEOTIDE SEQUENCE [LARGE SCALE GENOMIC DNA]</scope>
    <source>
        <strain evidence="1 2">Zambia</strain>
    </source>
</reference>
<accession>A0A183LZS0</accession>
<protein>
    <submittedName>
        <fullName evidence="1">Uncharacterized protein</fullName>
    </submittedName>
</protein>
<organism evidence="1 2">
    <name type="scientific">Schistosoma margrebowiei</name>
    <dbReference type="NCBI Taxonomy" id="48269"/>
    <lineage>
        <taxon>Eukaryota</taxon>
        <taxon>Metazoa</taxon>
        <taxon>Spiralia</taxon>
        <taxon>Lophotrochozoa</taxon>
        <taxon>Platyhelminthes</taxon>
        <taxon>Trematoda</taxon>
        <taxon>Digenea</taxon>
        <taxon>Strigeidida</taxon>
        <taxon>Schistosomatoidea</taxon>
        <taxon>Schistosomatidae</taxon>
        <taxon>Schistosoma</taxon>
    </lineage>
</organism>
<evidence type="ECO:0000313" key="1">
    <source>
        <dbReference type="EMBL" id="VDO85674.1"/>
    </source>
</evidence>
<gene>
    <name evidence="1" type="ORF">SMRZ_LOCUS9295</name>
</gene>
<keyword evidence="2" id="KW-1185">Reference proteome</keyword>
<dbReference type="EMBL" id="UZAI01004337">
    <property type="protein sequence ID" value="VDO85674.1"/>
    <property type="molecule type" value="Genomic_DNA"/>
</dbReference>
<evidence type="ECO:0000313" key="2">
    <source>
        <dbReference type="Proteomes" id="UP000277204"/>
    </source>
</evidence>
<dbReference type="AlphaFoldDB" id="A0A183LZS0"/>